<keyword evidence="4 6" id="KW-1133">Transmembrane helix</keyword>
<dbReference type="NCBIfam" id="TIGR00360">
    <property type="entry name" value="ComEC_N-term"/>
    <property type="match status" value="1"/>
</dbReference>
<dbReference type="OrthoDB" id="9761531at2"/>
<comment type="subcellular location">
    <subcellularLocation>
        <location evidence="1">Cell membrane</location>
        <topology evidence="1">Multi-pass membrane protein</topology>
    </subcellularLocation>
</comment>
<dbReference type="RefSeq" id="WP_069698931.1">
    <property type="nucleotide sequence ID" value="NZ_JAGGMA010000034.1"/>
</dbReference>
<keyword evidence="5 6" id="KW-0472">Membrane</keyword>
<evidence type="ECO:0000256" key="6">
    <source>
        <dbReference type="SAM" id="Phobius"/>
    </source>
</evidence>
<gene>
    <name evidence="8" type="ORF">BCR26_14530</name>
</gene>
<dbReference type="STRING" id="762845.BCR26_14530"/>
<dbReference type="InterPro" id="IPR001279">
    <property type="entry name" value="Metallo-B-lactamas"/>
</dbReference>
<dbReference type="InterPro" id="IPR035681">
    <property type="entry name" value="ComA-like_MBL"/>
</dbReference>
<name>A0A1E5KW30_9ENTE</name>
<evidence type="ECO:0000256" key="2">
    <source>
        <dbReference type="ARBA" id="ARBA00022475"/>
    </source>
</evidence>
<dbReference type="EMBL" id="MIEK01000029">
    <property type="protein sequence ID" value="OEH82071.1"/>
    <property type="molecule type" value="Genomic_DNA"/>
</dbReference>
<dbReference type="GO" id="GO:0030420">
    <property type="term" value="P:establishment of competence for transformation"/>
    <property type="evidence" value="ECO:0007669"/>
    <property type="project" value="InterPro"/>
</dbReference>
<protein>
    <submittedName>
        <fullName evidence="8">DNA internalization-related competence protein ComEC/Rec2</fullName>
    </submittedName>
</protein>
<dbReference type="PANTHER" id="PTHR30619:SF1">
    <property type="entry name" value="RECOMBINATION PROTEIN 2"/>
    <property type="match status" value="1"/>
</dbReference>
<evidence type="ECO:0000313" key="8">
    <source>
        <dbReference type="EMBL" id="OEH82071.1"/>
    </source>
</evidence>
<dbReference type="Gene3D" id="3.60.15.10">
    <property type="entry name" value="Ribonuclease Z/Hydroxyacylglutathione hydrolase-like"/>
    <property type="match status" value="1"/>
</dbReference>
<feature type="domain" description="Metallo-beta-lactamase" evidence="7">
    <location>
        <begin position="515"/>
        <end position="724"/>
    </location>
</feature>
<sequence length="775" mass="89228">MQIQQINNYWIFPVLLVIGTVFASKQFSLWTIIFVGYLVVRIFCTRNKHVICVSFLCSFFVLCNCMYLELKETKCNISEPFESTGVLFVLPDKIRVDGDQLQLEGIFTGAKINGLKVIASYKISSEKEKSVWANIKVPVKLYLSGTFEKPIGQTNLNGFDYRKYLKEKGIYQTIKVTSLNKIQASRPSMLQIPQWLSMLRKSLILHCERVFFKETAQYIKVLLLGYKTNEFSEFSAILAELGILHLFSLSGMHVVFFILLFRYFLLRIGISVEKVFWLQVFFSFIYAGLTGYSISVIRALMQANINAAKERFNVKISTLDCWSISLLISIFIHPYILFSVAGQLSYMLSFFILYIHPISKQVKSSLGRSFVFSLLLNICTIPIIGISFFEWQFAGIYFTFLLLPYFEKVLLPLLSISFFVSFFSQFRYWIQGLEYYFTLQTTLFYWLNKYLSYKLVIGSFSKFLFVGSFISILLFVYYLEKKSNKAWFVLALLILILNHKYLTSKGMVAFIDVGQGDSIFLQAPFHQENILIDTGGKMDFEKESWAKSASKRINAEYSVIPFLKSQGVQCLDKVFITHGHADHFGDLVKINEKIPVRALYFPSGTEKSQEFSKAIRILQKTGTKCYAILANDKLESCFDLQILAPKNSGIGGNDDSLVIQTIIAKRRFLFTGDLEKRGEQELVRRYPNQTIDVLKVGHHGSKTSTTDSFVQNFQPKEAIISCGRNNRFKHPNEETIQVLERNQTSVFRTDTMGMIYYEWYGIGTLHQAKIIKEQD</sequence>
<dbReference type="InterPro" id="IPR004477">
    <property type="entry name" value="ComEC_N"/>
</dbReference>
<keyword evidence="3 6" id="KW-0812">Transmembrane</keyword>
<evidence type="ECO:0000256" key="5">
    <source>
        <dbReference type="ARBA" id="ARBA00023136"/>
    </source>
</evidence>
<dbReference type="AlphaFoldDB" id="A0A1E5KW30"/>
<feature type="transmembrane region" description="Helical" evidence="6">
    <location>
        <begin position="451"/>
        <end position="479"/>
    </location>
</feature>
<dbReference type="InterPro" id="IPR004797">
    <property type="entry name" value="Competence_ComEC/Rec2"/>
</dbReference>
<dbReference type="Pfam" id="PF13567">
    <property type="entry name" value="DUF4131"/>
    <property type="match status" value="1"/>
</dbReference>
<feature type="transmembrane region" description="Helical" evidence="6">
    <location>
        <begin position="370"/>
        <end position="389"/>
    </location>
</feature>
<feature type="transmembrane region" description="Helical" evidence="6">
    <location>
        <begin position="243"/>
        <end position="264"/>
    </location>
</feature>
<feature type="transmembrane region" description="Helical" evidence="6">
    <location>
        <begin position="12"/>
        <end position="38"/>
    </location>
</feature>
<feature type="transmembrane region" description="Helical" evidence="6">
    <location>
        <begin position="50"/>
        <end position="68"/>
    </location>
</feature>
<organism evidence="8 9">
    <name type="scientific">Enterococcus rivorum</name>
    <dbReference type="NCBI Taxonomy" id="762845"/>
    <lineage>
        <taxon>Bacteria</taxon>
        <taxon>Bacillati</taxon>
        <taxon>Bacillota</taxon>
        <taxon>Bacilli</taxon>
        <taxon>Lactobacillales</taxon>
        <taxon>Enterococcaceae</taxon>
        <taxon>Enterococcus</taxon>
    </lineage>
</organism>
<dbReference type="Pfam" id="PF00753">
    <property type="entry name" value="Lactamase_B"/>
    <property type="match status" value="1"/>
</dbReference>
<dbReference type="GO" id="GO:0005886">
    <property type="term" value="C:plasma membrane"/>
    <property type="evidence" value="ECO:0007669"/>
    <property type="project" value="UniProtKB-SubCell"/>
</dbReference>
<dbReference type="InterPro" id="IPR025405">
    <property type="entry name" value="DUF4131"/>
</dbReference>
<evidence type="ECO:0000256" key="1">
    <source>
        <dbReference type="ARBA" id="ARBA00004651"/>
    </source>
</evidence>
<feature type="transmembrane region" description="Helical" evidence="6">
    <location>
        <begin position="312"/>
        <end position="332"/>
    </location>
</feature>
<accession>A0A1E5KW30</accession>
<feature type="transmembrane region" description="Helical" evidence="6">
    <location>
        <begin position="276"/>
        <end position="300"/>
    </location>
</feature>
<dbReference type="Pfam" id="PF03772">
    <property type="entry name" value="Competence"/>
    <property type="match status" value="1"/>
</dbReference>
<comment type="caution">
    <text evidence="8">The sequence shown here is derived from an EMBL/GenBank/DDBJ whole genome shotgun (WGS) entry which is preliminary data.</text>
</comment>
<dbReference type="PANTHER" id="PTHR30619">
    <property type="entry name" value="DNA INTERNALIZATION/COMPETENCE PROTEIN COMEC/REC2"/>
    <property type="match status" value="1"/>
</dbReference>
<dbReference type="NCBIfam" id="TIGR00361">
    <property type="entry name" value="ComEC_Rec2"/>
    <property type="match status" value="1"/>
</dbReference>
<evidence type="ECO:0000256" key="4">
    <source>
        <dbReference type="ARBA" id="ARBA00022989"/>
    </source>
</evidence>
<proteinExistence type="predicted"/>
<evidence type="ECO:0000256" key="3">
    <source>
        <dbReference type="ARBA" id="ARBA00022692"/>
    </source>
</evidence>
<dbReference type="InterPro" id="IPR036866">
    <property type="entry name" value="RibonucZ/Hydroxyglut_hydro"/>
</dbReference>
<dbReference type="Proteomes" id="UP000095256">
    <property type="component" value="Unassembled WGS sequence"/>
</dbReference>
<dbReference type="CDD" id="cd07731">
    <property type="entry name" value="ComA-like_MBL-fold"/>
    <property type="match status" value="1"/>
</dbReference>
<dbReference type="SMART" id="SM00849">
    <property type="entry name" value="Lactamase_B"/>
    <property type="match status" value="1"/>
</dbReference>
<keyword evidence="9" id="KW-1185">Reference proteome</keyword>
<dbReference type="InterPro" id="IPR052159">
    <property type="entry name" value="Competence_DNA_uptake"/>
</dbReference>
<dbReference type="SUPFAM" id="SSF56281">
    <property type="entry name" value="Metallo-hydrolase/oxidoreductase"/>
    <property type="match status" value="1"/>
</dbReference>
<evidence type="ECO:0000313" key="9">
    <source>
        <dbReference type="Proteomes" id="UP000095256"/>
    </source>
</evidence>
<reference evidence="8 9" key="1">
    <citation type="submission" date="2016-09" db="EMBL/GenBank/DDBJ databases">
        <authorList>
            <person name="Capua I."/>
            <person name="De Benedictis P."/>
            <person name="Joannis T."/>
            <person name="Lombin L.H."/>
            <person name="Cattoli G."/>
        </authorList>
    </citation>
    <scope>NUCLEOTIDE SEQUENCE [LARGE SCALE GENOMIC DNA]</scope>
    <source>
        <strain evidence="8 9">LMG 25899</strain>
    </source>
</reference>
<feature type="transmembrane region" description="Helical" evidence="6">
    <location>
        <begin position="409"/>
        <end position="430"/>
    </location>
</feature>
<feature type="transmembrane region" description="Helical" evidence="6">
    <location>
        <begin position="485"/>
        <end position="502"/>
    </location>
</feature>
<feature type="transmembrane region" description="Helical" evidence="6">
    <location>
        <begin position="338"/>
        <end position="358"/>
    </location>
</feature>
<keyword evidence="2" id="KW-1003">Cell membrane</keyword>
<evidence type="ECO:0000259" key="7">
    <source>
        <dbReference type="SMART" id="SM00849"/>
    </source>
</evidence>